<evidence type="ECO:0000313" key="2">
    <source>
        <dbReference type="Proteomes" id="UP000799753"/>
    </source>
</evidence>
<gene>
    <name evidence="1" type="ORF">P280DRAFT_363665</name>
</gene>
<evidence type="ECO:0000313" key="1">
    <source>
        <dbReference type="EMBL" id="KAF2636076.1"/>
    </source>
</evidence>
<organism evidence="1 2">
    <name type="scientific">Massarina eburnea CBS 473.64</name>
    <dbReference type="NCBI Taxonomy" id="1395130"/>
    <lineage>
        <taxon>Eukaryota</taxon>
        <taxon>Fungi</taxon>
        <taxon>Dikarya</taxon>
        <taxon>Ascomycota</taxon>
        <taxon>Pezizomycotina</taxon>
        <taxon>Dothideomycetes</taxon>
        <taxon>Pleosporomycetidae</taxon>
        <taxon>Pleosporales</taxon>
        <taxon>Massarineae</taxon>
        <taxon>Massarinaceae</taxon>
        <taxon>Massarina</taxon>
    </lineage>
</organism>
<reference evidence="1" key="1">
    <citation type="journal article" date="2020" name="Stud. Mycol.">
        <title>101 Dothideomycetes genomes: a test case for predicting lifestyles and emergence of pathogens.</title>
        <authorList>
            <person name="Haridas S."/>
            <person name="Albert R."/>
            <person name="Binder M."/>
            <person name="Bloem J."/>
            <person name="Labutti K."/>
            <person name="Salamov A."/>
            <person name="Andreopoulos B."/>
            <person name="Baker S."/>
            <person name="Barry K."/>
            <person name="Bills G."/>
            <person name="Bluhm B."/>
            <person name="Cannon C."/>
            <person name="Castanera R."/>
            <person name="Culley D."/>
            <person name="Daum C."/>
            <person name="Ezra D."/>
            <person name="Gonzalez J."/>
            <person name="Henrissat B."/>
            <person name="Kuo A."/>
            <person name="Liang C."/>
            <person name="Lipzen A."/>
            <person name="Lutzoni F."/>
            <person name="Magnuson J."/>
            <person name="Mondo S."/>
            <person name="Nolan M."/>
            <person name="Ohm R."/>
            <person name="Pangilinan J."/>
            <person name="Park H.-J."/>
            <person name="Ramirez L."/>
            <person name="Alfaro M."/>
            <person name="Sun H."/>
            <person name="Tritt A."/>
            <person name="Yoshinaga Y."/>
            <person name="Zwiers L.-H."/>
            <person name="Turgeon B."/>
            <person name="Goodwin S."/>
            <person name="Spatafora J."/>
            <person name="Crous P."/>
            <person name="Grigoriev I."/>
        </authorList>
    </citation>
    <scope>NUCLEOTIDE SEQUENCE</scope>
    <source>
        <strain evidence="1">CBS 473.64</strain>
    </source>
</reference>
<feature type="non-terminal residue" evidence="1">
    <location>
        <position position="130"/>
    </location>
</feature>
<protein>
    <submittedName>
        <fullName evidence="1">Uncharacterized protein</fullName>
    </submittedName>
</protein>
<name>A0A6A6RLJ8_9PLEO</name>
<accession>A0A6A6RLJ8</accession>
<dbReference type="Proteomes" id="UP000799753">
    <property type="component" value="Unassembled WGS sequence"/>
</dbReference>
<dbReference type="EMBL" id="MU006801">
    <property type="protein sequence ID" value="KAF2636076.1"/>
    <property type="molecule type" value="Genomic_DNA"/>
</dbReference>
<dbReference type="OrthoDB" id="3516776at2759"/>
<keyword evidence="2" id="KW-1185">Reference proteome</keyword>
<proteinExistence type="predicted"/>
<dbReference type="AlphaFoldDB" id="A0A6A6RLJ8"/>
<feature type="non-terminal residue" evidence="1">
    <location>
        <position position="1"/>
    </location>
</feature>
<sequence length="130" mass="15060">DEIPWSWTNDTVSIIAGYRVYFNPAIAAAAVRKRIIIPPSARDLLRFYQVYMALINTLYINPSPRVLSVKMETIERSSISLAILVLLFVLTSWREIHSAWFLNRNNNQLEDLDIPGRKIQWMIHAVKCSE</sequence>